<feature type="region of interest" description="Disordered" evidence="1">
    <location>
        <begin position="217"/>
        <end position="270"/>
    </location>
</feature>
<dbReference type="Pfam" id="PF08378">
    <property type="entry name" value="NERD"/>
    <property type="match status" value="1"/>
</dbReference>
<dbReference type="RefSeq" id="WP_078319360.1">
    <property type="nucleotide sequence ID" value="NZ_FXTS01000003.1"/>
</dbReference>
<evidence type="ECO:0000259" key="2">
    <source>
        <dbReference type="PROSITE" id="PS50965"/>
    </source>
</evidence>
<proteinExistence type="predicted"/>
<dbReference type="STRING" id="966.BTA35_0208315"/>
<evidence type="ECO:0000256" key="1">
    <source>
        <dbReference type="SAM" id="MobiDB-lite"/>
    </source>
</evidence>
<name>A0A1T1HAW3_OCELI</name>
<gene>
    <name evidence="3" type="ORF">BTA35_0208315</name>
</gene>
<dbReference type="Proteomes" id="UP000190064">
    <property type="component" value="Unassembled WGS sequence"/>
</dbReference>
<keyword evidence="4" id="KW-1185">Reference proteome</keyword>
<evidence type="ECO:0000313" key="4">
    <source>
        <dbReference type="Proteomes" id="UP000190064"/>
    </source>
</evidence>
<sequence>MILTEYKFRPESDSRAEESCADVANKLKTAFAESTDMIVINNLQIEVYDRQITVDHAVLHTYGMTLISSRTLYGKIEVNYRGEWSRSVKGRDIPMENPIDLYKHASKALRDDLVKNVETIMSKHNGVQKTFDGMPIELMFIQAPKSGLQGNGINSSAILFSEQLTQTITRHFNSYKKRVYQQFGGMDVFRFFSSDMFACADYLVGNEIDRESYPVAQPDQTASGASSGSGQSGKRVIVRTKQIGGGPGVIKASSIKPSRKKPEQMVNESD</sequence>
<feature type="domain" description="NERD" evidence="2">
    <location>
        <begin position="15"/>
        <end position="132"/>
    </location>
</feature>
<comment type="caution">
    <text evidence="3">The sequence shown here is derived from an EMBL/GenBank/DDBJ whole genome shotgun (WGS) entry which is preliminary data.</text>
</comment>
<dbReference type="AlphaFoldDB" id="A0A1T1HAW3"/>
<evidence type="ECO:0000313" key="3">
    <source>
        <dbReference type="EMBL" id="OOV87008.1"/>
    </source>
</evidence>
<accession>A0A1T1HAW3</accession>
<dbReference type="PROSITE" id="PS50965">
    <property type="entry name" value="NERD"/>
    <property type="match status" value="1"/>
</dbReference>
<dbReference type="EMBL" id="MTSD02000003">
    <property type="protein sequence ID" value="OOV87008.1"/>
    <property type="molecule type" value="Genomic_DNA"/>
</dbReference>
<feature type="compositionally biased region" description="Low complexity" evidence="1">
    <location>
        <begin position="222"/>
        <end position="233"/>
    </location>
</feature>
<dbReference type="InterPro" id="IPR011528">
    <property type="entry name" value="NERD"/>
</dbReference>
<reference evidence="3" key="1">
    <citation type="submission" date="2017-02" db="EMBL/GenBank/DDBJ databases">
        <title>Draft Genome Sequence of the Salt Water Bacterium Oceanospirillum linum ATCC 11336.</title>
        <authorList>
            <person name="Trachtenberg A.M."/>
            <person name="Carney J.G."/>
            <person name="Linnane J.D."/>
            <person name="Rheaume B.A."/>
            <person name="Pitts N.L."/>
            <person name="Mykles D.L."/>
            <person name="Maclea K.S."/>
        </authorList>
    </citation>
    <scope>NUCLEOTIDE SEQUENCE [LARGE SCALE GENOMIC DNA]</scope>
    <source>
        <strain evidence="3">ATCC 11336</strain>
    </source>
</reference>
<protein>
    <recommendedName>
        <fullName evidence="2">NERD domain-containing protein</fullName>
    </recommendedName>
</protein>
<organism evidence="3 4">
    <name type="scientific">Oceanospirillum linum</name>
    <dbReference type="NCBI Taxonomy" id="966"/>
    <lineage>
        <taxon>Bacteria</taxon>
        <taxon>Pseudomonadati</taxon>
        <taxon>Pseudomonadota</taxon>
        <taxon>Gammaproteobacteria</taxon>
        <taxon>Oceanospirillales</taxon>
        <taxon>Oceanospirillaceae</taxon>
        <taxon>Oceanospirillum</taxon>
    </lineage>
</organism>